<keyword evidence="4" id="KW-0575">Peroxidase</keyword>
<evidence type="ECO:0000256" key="3">
    <source>
        <dbReference type="ARBA" id="ARBA00013017"/>
    </source>
</evidence>
<dbReference type="STRING" id="1126833.VN24_00480"/>
<feature type="domain" description="Thioredoxin" evidence="14">
    <location>
        <begin position="2"/>
        <end position="146"/>
    </location>
</feature>
<keyword evidence="6" id="KW-0560">Oxidoreductase</keyword>
<evidence type="ECO:0000256" key="1">
    <source>
        <dbReference type="ARBA" id="ARBA00003330"/>
    </source>
</evidence>
<evidence type="ECO:0000256" key="8">
    <source>
        <dbReference type="ARBA" id="ARBA00023284"/>
    </source>
</evidence>
<reference evidence="16" key="2">
    <citation type="submission" date="2015-03" db="EMBL/GenBank/DDBJ databases">
        <title>Genome sequence of Paenibacillus beijingensis strain DSM 24997T.</title>
        <authorList>
            <person name="Kwak Y."/>
            <person name="Shin J.-H."/>
        </authorList>
    </citation>
    <scope>NUCLEOTIDE SEQUENCE [LARGE SCALE GENOMIC DNA]</scope>
    <source>
        <strain evidence="16">DSM 24997</strain>
    </source>
</reference>
<dbReference type="RefSeq" id="WP_045668816.1">
    <property type="nucleotide sequence ID" value="NZ_CP011058.1"/>
</dbReference>
<gene>
    <name evidence="15" type="ORF">VN24_00480</name>
</gene>
<dbReference type="OrthoDB" id="9812811at2"/>
<dbReference type="InterPro" id="IPR013766">
    <property type="entry name" value="Thioredoxin_domain"/>
</dbReference>
<dbReference type="InterPro" id="IPR024706">
    <property type="entry name" value="Peroxiredoxin_AhpC-typ"/>
</dbReference>
<evidence type="ECO:0000256" key="11">
    <source>
        <dbReference type="ARBA" id="ARBA00041373"/>
    </source>
</evidence>
<sequence>MLRIGDQAPLFEANSTEGLIRLQDYIGRQPVVLIFYPMDETPGCTKQLCAVRDSKALYAAHHAVVMGINSGSLEQHHKFASAQGYDFPLVADANGSIRRRYAVGKMLGIVLQQRVVYVIGKNGRIQFAKKGLPPTEEIIAALSGGS</sequence>
<keyword evidence="16" id="KW-1185">Reference proteome</keyword>
<evidence type="ECO:0000256" key="4">
    <source>
        <dbReference type="ARBA" id="ARBA00022559"/>
    </source>
</evidence>
<name>A0A0D5NDR8_9BACL</name>
<dbReference type="InterPro" id="IPR000866">
    <property type="entry name" value="AhpC/TSA"/>
</dbReference>
<keyword evidence="5" id="KW-0049">Antioxidant</keyword>
<dbReference type="Pfam" id="PF00578">
    <property type="entry name" value="AhpC-TSA"/>
    <property type="match status" value="1"/>
</dbReference>
<evidence type="ECO:0000256" key="12">
    <source>
        <dbReference type="ARBA" id="ARBA00049091"/>
    </source>
</evidence>
<evidence type="ECO:0000256" key="7">
    <source>
        <dbReference type="ARBA" id="ARBA00023157"/>
    </source>
</evidence>
<dbReference type="Proteomes" id="UP000032633">
    <property type="component" value="Chromosome"/>
</dbReference>
<dbReference type="PATRIC" id="fig|1126833.4.peg.113"/>
<dbReference type="EMBL" id="CP011058">
    <property type="protein sequence ID" value="AJY73381.1"/>
    <property type="molecule type" value="Genomic_DNA"/>
</dbReference>
<dbReference type="GO" id="GO:0008379">
    <property type="term" value="F:thioredoxin peroxidase activity"/>
    <property type="evidence" value="ECO:0007669"/>
    <property type="project" value="TreeGrafter"/>
</dbReference>
<comment type="subunit">
    <text evidence="2">Monomer.</text>
</comment>
<reference evidence="15 16" key="1">
    <citation type="journal article" date="2015" name="J. Biotechnol.">
        <title>Complete genome sequence of Paenibacillus beijingensis 7188(T) (=DSM 24997(T)), a novel rhizobacterium from jujube garden soil.</title>
        <authorList>
            <person name="Kwak Y."/>
            <person name="Shin J.H."/>
        </authorList>
    </citation>
    <scope>NUCLEOTIDE SEQUENCE [LARGE SCALE GENOMIC DNA]</scope>
    <source>
        <strain evidence="15 16">DSM 24997</strain>
    </source>
</reference>
<comment type="function">
    <text evidence="1">Thiol-specific peroxidase that catalyzes the reduction of hydrogen peroxide and organic hydroperoxides to water and alcohols, respectively. Plays a role in cell protection against oxidative stress by detoxifying peroxides and as sensor of hydrogen peroxide-mediated signaling events.</text>
</comment>
<organism evidence="15 16">
    <name type="scientific">Paenibacillus beijingensis</name>
    <dbReference type="NCBI Taxonomy" id="1126833"/>
    <lineage>
        <taxon>Bacteria</taxon>
        <taxon>Bacillati</taxon>
        <taxon>Bacillota</taxon>
        <taxon>Bacilli</taxon>
        <taxon>Bacillales</taxon>
        <taxon>Paenibacillaceae</taxon>
        <taxon>Paenibacillus</taxon>
    </lineage>
</organism>
<dbReference type="Gene3D" id="3.40.30.10">
    <property type="entry name" value="Glutaredoxin"/>
    <property type="match status" value="1"/>
</dbReference>
<comment type="similarity">
    <text evidence="10">Belongs to the peroxiredoxin family. BCP/PrxQ subfamily.</text>
</comment>
<dbReference type="InterPro" id="IPR050924">
    <property type="entry name" value="Peroxiredoxin_BCP/PrxQ"/>
</dbReference>
<dbReference type="PANTHER" id="PTHR42801:SF4">
    <property type="entry name" value="AHPC_TSA FAMILY PROTEIN"/>
    <property type="match status" value="1"/>
</dbReference>
<dbReference type="HOGENOM" id="CLU_042529_14_2_9"/>
<dbReference type="InterPro" id="IPR036249">
    <property type="entry name" value="Thioredoxin-like_sf"/>
</dbReference>
<keyword evidence="8" id="KW-0676">Redox-active center</keyword>
<dbReference type="PROSITE" id="PS51352">
    <property type="entry name" value="THIOREDOXIN_2"/>
    <property type="match status" value="1"/>
</dbReference>
<dbReference type="EC" id="1.11.1.24" evidence="3"/>
<evidence type="ECO:0000256" key="2">
    <source>
        <dbReference type="ARBA" id="ARBA00011245"/>
    </source>
</evidence>
<dbReference type="SUPFAM" id="SSF52833">
    <property type="entry name" value="Thioredoxin-like"/>
    <property type="match status" value="1"/>
</dbReference>
<evidence type="ECO:0000313" key="16">
    <source>
        <dbReference type="Proteomes" id="UP000032633"/>
    </source>
</evidence>
<evidence type="ECO:0000256" key="5">
    <source>
        <dbReference type="ARBA" id="ARBA00022862"/>
    </source>
</evidence>
<evidence type="ECO:0000313" key="15">
    <source>
        <dbReference type="EMBL" id="AJY73381.1"/>
    </source>
</evidence>
<dbReference type="PANTHER" id="PTHR42801">
    <property type="entry name" value="THIOREDOXIN-DEPENDENT PEROXIDE REDUCTASE"/>
    <property type="match status" value="1"/>
</dbReference>
<feature type="active site" description="Cysteine sulfenic acid (-SOH) intermediate; for peroxidase activity" evidence="13">
    <location>
        <position position="44"/>
    </location>
</feature>
<evidence type="ECO:0000256" key="6">
    <source>
        <dbReference type="ARBA" id="ARBA00023002"/>
    </source>
</evidence>
<dbReference type="CDD" id="cd03017">
    <property type="entry name" value="PRX_BCP"/>
    <property type="match status" value="1"/>
</dbReference>
<accession>A0A0D5NDR8</accession>
<protein>
    <recommendedName>
        <fullName evidence="3">thioredoxin-dependent peroxiredoxin</fullName>
        <ecNumber evidence="3">1.11.1.24</ecNumber>
    </recommendedName>
    <alternativeName>
        <fullName evidence="11">Bacterioferritin comigratory protein</fullName>
    </alternativeName>
    <alternativeName>
        <fullName evidence="9">Thioredoxin peroxidase</fullName>
    </alternativeName>
</protein>
<evidence type="ECO:0000256" key="10">
    <source>
        <dbReference type="ARBA" id="ARBA00038489"/>
    </source>
</evidence>
<proteinExistence type="inferred from homology"/>
<dbReference type="PIRSF" id="PIRSF000239">
    <property type="entry name" value="AHPC"/>
    <property type="match status" value="1"/>
</dbReference>
<dbReference type="GO" id="GO:0045454">
    <property type="term" value="P:cell redox homeostasis"/>
    <property type="evidence" value="ECO:0007669"/>
    <property type="project" value="TreeGrafter"/>
</dbReference>
<keyword evidence="7" id="KW-1015">Disulfide bond</keyword>
<evidence type="ECO:0000259" key="14">
    <source>
        <dbReference type="PROSITE" id="PS51352"/>
    </source>
</evidence>
<dbReference type="KEGG" id="pbj:VN24_00480"/>
<evidence type="ECO:0000256" key="13">
    <source>
        <dbReference type="PIRSR" id="PIRSR000239-1"/>
    </source>
</evidence>
<dbReference type="GO" id="GO:0005737">
    <property type="term" value="C:cytoplasm"/>
    <property type="evidence" value="ECO:0007669"/>
    <property type="project" value="TreeGrafter"/>
</dbReference>
<dbReference type="AlphaFoldDB" id="A0A0D5NDR8"/>
<comment type="catalytic activity">
    <reaction evidence="12">
        <text>a hydroperoxide + [thioredoxin]-dithiol = an alcohol + [thioredoxin]-disulfide + H2O</text>
        <dbReference type="Rhea" id="RHEA:62620"/>
        <dbReference type="Rhea" id="RHEA-COMP:10698"/>
        <dbReference type="Rhea" id="RHEA-COMP:10700"/>
        <dbReference type="ChEBI" id="CHEBI:15377"/>
        <dbReference type="ChEBI" id="CHEBI:29950"/>
        <dbReference type="ChEBI" id="CHEBI:30879"/>
        <dbReference type="ChEBI" id="CHEBI:35924"/>
        <dbReference type="ChEBI" id="CHEBI:50058"/>
        <dbReference type="EC" id="1.11.1.24"/>
    </reaction>
</comment>
<evidence type="ECO:0000256" key="9">
    <source>
        <dbReference type="ARBA" id="ARBA00032824"/>
    </source>
</evidence>
<dbReference type="GO" id="GO:0034599">
    <property type="term" value="P:cellular response to oxidative stress"/>
    <property type="evidence" value="ECO:0007669"/>
    <property type="project" value="TreeGrafter"/>
</dbReference>